<evidence type="ECO:0000259" key="12">
    <source>
        <dbReference type="Pfam" id="PF00266"/>
    </source>
</evidence>
<dbReference type="GO" id="GO:0051536">
    <property type="term" value="F:iron-sulfur cluster binding"/>
    <property type="evidence" value="ECO:0007669"/>
    <property type="project" value="UniProtKB-KW"/>
</dbReference>
<dbReference type="SUPFAM" id="SSF53383">
    <property type="entry name" value="PLP-dependent transferases"/>
    <property type="match status" value="1"/>
</dbReference>
<dbReference type="Pfam" id="PF00266">
    <property type="entry name" value="Aminotran_5"/>
    <property type="match status" value="1"/>
</dbReference>
<dbReference type="EC" id="2.8.1.7" evidence="3"/>
<keyword evidence="14" id="KW-1185">Reference proteome</keyword>
<evidence type="ECO:0000256" key="3">
    <source>
        <dbReference type="ARBA" id="ARBA00012239"/>
    </source>
</evidence>
<dbReference type="InterPro" id="IPR000192">
    <property type="entry name" value="Aminotrans_V_dom"/>
</dbReference>
<evidence type="ECO:0000256" key="2">
    <source>
        <dbReference type="ARBA" id="ARBA00006490"/>
    </source>
</evidence>
<dbReference type="PIRSF" id="PIRSF005572">
    <property type="entry name" value="NifS"/>
    <property type="match status" value="1"/>
</dbReference>
<dbReference type="InterPro" id="IPR015421">
    <property type="entry name" value="PyrdxlP-dep_Trfase_major"/>
</dbReference>
<dbReference type="Gene3D" id="3.40.640.10">
    <property type="entry name" value="Type I PLP-dependent aspartate aminotransferase-like (Major domain)"/>
    <property type="match status" value="1"/>
</dbReference>
<dbReference type="GO" id="GO:0031071">
    <property type="term" value="F:cysteine desulfurase activity"/>
    <property type="evidence" value="ECO:0007669"/>
    <property type="project" value="UniProtKB-EC"/>
</dbReference>
<organism evidence="13 14">
    <name type="scientific">Streptomyces roseus</name>
    <dbReference type="NCBI Taxonomy" id="66430"/>
    <lineage>
        <taxon>Bacteria</taxon>
        <taxon>Bacillati</taxon>
        <taxon>Actinomycetota</taxon>
        <taxon>Actinomycetes</taxon>
        <taxon>Kitasatosporales</taxon>
        <taxon>Streptomycetaceae</taxon>
        <taxon>Streptomyces</taxon>
    </lineage>
</organism>
<keyword evidence="6" id="KW-0663">Pyridoxal phosphate</keyword>
<evidence type="ECO:0000313" key="14">
    <source>
        <dbReference type="Proteomes" id="UP000035932"/>
    </source>
</evidence>
<dbReference type="InterPro" id="IPR015422">
    <property type="entry name" value="PyrdxlP-dep_Trfase_small"/>
</dbReference>
<comment type="similarity">
    <text evidence="2">Belongs to the class-V pyridoxal-phosphate-dependent aminotransferase family. NifS/IscS subfamily.</text>
</comment>
<evidence type="ECO:0000256" key="11">
    <source>
        <dbReference type="SAM" id="MobiDB-lite"/>
    </source>
</evidence>
<dbReference type="STRING" id="66430.ACS04_20140"/>
<dbReference type="GO" id="GO:0046872">
    <property type="term" value="F:metal ion binding"/>
    <property type="evidence" value="ECO:0007669"/>
    <property type="project" value="UniProtKB-KW"/>
</dbReference>
<keyword evidence="7" id="KW-0408">Iron</keyword>
<dbReference type="PANTHER" id="PTHR11601:SF34">
    <property type="entry name" value="CYSTEINE DESULFURASE"/>
    <property type="match status" value="1"/>
</dbReference>
<comment type="cofactor">
    <cofactor evidence="1 10">
        <name>pyridoxal 5'-phosphate</name>
        <dbReference type="ChEBI" id="CHEBI:597326"/>
    </cofactor>
</comment>
<evidence type="ECO:0000256" key="9">
    <source>
        <dbReference type="ARBA" id="ARBA00050776"/>
    </source>
</evidence>
<dbReference type="PATRIC" id="fig|66430.4.peg.6855"/>
<evidence type="ECO:0000256" key="4">
    <source>
        <dbReference type="ARBA" id="ARBA00022679"/>
    </source>
</evidence>
<dbReference type="PANTHER" id="PTHR11601">
    <property type="entry name" value="CYSTEINE DESULFURYLASE FAMILY MEMBER"/>
    <property type="match status" value="1"/>
</dbReference>
<evidence type="ECO:0000256" key="7">
    <source>
        <dbReference type="ARBA" id="ARBA00023004"/>
    </source>
</evidence>
<dbReference type="GO" id="GO:0008483">
    <property type="term" value="F:transaminase activity"/>
    <property type="evidence" value="ECO:0007669"/>
    <property type="project" value="UniProtKB-KW"/>
</dbReference>
<evidence type="ECO:0000256" key="10">
    <source>
        <dbReference type="RuleBase" id="RU004504"/>
    </source>
</evidence>
<dbReference type="RefSeq" id="WP_048478064.1">
    <property type="nucleotide sequence ID" value="NZ_JBIRUD010000033.1"/>
</dbReference>
<dbReference type="Gene3D" id="1.10.260.50">
    <property type="match status" value="1"/>
</dbReference>
<evidence type="ECO:0000256" key="8">
    <source>
        <dbReference type="ARBA" id="ARBA00023014"/>
    </source>
</evidence>
<evidence type="ECO:0000313" key="13">
    <source>
        <dbReference type="EMBL" id="KMO96012.1"/>
    </source>
</evidence>
<dbReference type="InterPro" id="IPR015424">
    <property type="entry name" value="PyrdxlP-dep_Trfase"/>
</dbReference>
<name>A0A0J6XP43_9ACTN</name>
<keyword evidence="4 13" id="KW-0808">Transferase</keyword>
<keyword evidence="13" id="KW-0032">Aminotransferase</keyword>
<proteinExistence type="inferred from homology"/>
<evidence type="ECO:0000256" key="1">
    <source>
        <dbReference type="ARBA" id="ARBA00001933"/>
    </source>
</evidence>
<dbReference type="Proteomes" id="UP000035932">
    <property type="component" value="Unassembled WGS sequence"/>
</dbReference>
<feature type="domain" description="Aminotransferase class V" evidence="12">
    <location>
        <begin position="6"/>
        <end position="367"/>
    </location>
</feature>
<feature type="region of interest" description="Disordered" evidence="11">
    <location>
        <begin position="377"/>
        <end position="397"/>
    </location>
</feature>
<dbReference type="PROSITE" id="PS00595">
    <property type="entry name" value="AA_TRANSFER_CLASS_5"/>
    <property type="match status" value="1"/>
</dbReference>
<protein>
    <recommendedName>
        <fullName evidence="3">cysteine desulfurase</fullName>
        <ecNumber evidence="3">2.8.1.7</ecNumber>
    </recommendedName>
</protein>
<evidence type="ECO:0000256" key="5">
    <source>
        <dbReference type="ARBA" id="ARBA00022723"/>
    </source>
</evidence>
<dbReference type="Gene3D" id="3.90.1150.10">
    <property type="entry name" value="Aspartate Aminotransferase, domain 1"/>
    <property type="match status" value="1"/>
</dbReference>
<keyword evidence="8" id="KW-0411">Iron-sulfur</keyword>
<dbReference type="OrthoDB" id="9808002at2"/>
<comment type="catalytic activity">
    <reaction evidence="9">
        <text>(sulfur carrier)-H + L-cysteine = (sulfur carrier)-SH + L-alanine</text>
        <dbReference type="Rhea" id="RHEA:43892"/>
        <dbReference type="Rhea" id="RHEA-COMP:14737"/>
        <dbReference type="Rhea" id="RHEA-COMP:14739"/>
        <dbReference type="ChEBI" id="CHEBI:29917"/>
        <dbReference type="ChEBI" id="CHEBI:35235"/>
        <dbReference type="ChEBI" id="CHEBI:57972"/>
        <dbReference type="ChEBI" id="CHEBI:64428"/>
        <dbReference type="EC" id="2.8.1.7"/>
    </reaction>
</comment>
<gene>
    <name evidence="13" type="ORF">ACS04_20140</name>
</gene>
<accession>A0A0J6XP43</accession>
<reference evidence="13 14" key="1">
    <citation type="submission" date="2015-06" db="EMBL/GenBank/DDBJ databases">
        <title>Recapitulation of the evolution of biosynthetic gene clusters reveals hidden chemical diversity on bacterial genomes.</title>
        <authorList>
            <person name="Cruz-Morales P."/>
            <person name="Martinez-Guerrero C."/>
            <person name="Morales-Escalante M.A."/>
            <person name="Yanez-Guerra L.A."/>
            <person name="Kopp J.F."/>
            <person name="Feldmann J."/>
            <person name="Ramos-Aboites H.E."/>
            <person name="Barona-Gomez F."/>
        </authorList>
    </citation>
    <scope>NUCLEOTIDE SEQUENCE [LARGE SCALE GENOMIC DNA]</scope>
    <source>
        <strain evidence="13 14">ATCC 31245</strain>
    </source>
</reference>
<comment type="caution">
    <text evidence="13">The sequence shown here is derived from an EMBL/GenBank/DDBJ whole genome shotgun (WGS) entry which is preliminary data.</text>
</comment>
<dbReference type="InterPro" id="IPR016454">
    <property type="entry name" value="Cysteine_dSase"/>
</dbReference>
<sequence>MTSRPIYLDHQATTPLDPQVLEEMLPYLTTAYGNPNSAHAYGREAAKAVAEARRRVAHLIGAKNPVEVVFTSGATEANHLAIVGGALAKRPHGGHIVTTAIEHKAVLAAVQRLVDHHGYTATRVAVDEHGRVHPGDVAAALISNTVLVSVMHANNEIGTLQRIAVISQLTAHRGVLLHTDAAQSAGYGLFDAEELGVDLASLSAHKLYGPKGIGALYVRGGTLLTAQQTGGGQERGLRSGTLNVPAIVGFGAAAQLITSDATPALTQIRALRDRLQDQLLDAIAGATVNGHPTRRLPGTLSLTLPDAEAADVLGYLPDVAAATGSACNSGTSEPSHVLTAIGLTRTQARRTLRLGVGRTTTAAEVERAAALIAQAAAHPHCRAPHDGGAHPPQNHGL</sequence>
<dbReference type="AlphaFoldDB" id="A0A0J6XP43"/>
<evidence type="ECO:0000256" key="6">
    <source>
        <dbReference type="ARBA" id="ARBA00022898"/>
    </source>
</evidence>
<dbReference type="EMBL" id="LFML01000079">
    <property type="protein sequence ID" value="KMO96012.1"/>
    <property type="molecule type" value="Genomic_DNA"/>
</dbReference>
<dbReference type="InterPro" id="IPR020578">
    <property type="entry name" value="Aminotrans_V_PyrdxlP_BS"/>
</dbReference>
<keyword evidence="5" id="KW-0479">Metal-binding</keyword>